<dbReference type="InterPro" id="IPR036179">
    <property type="entry name" value="Ig-like_dom_sf"/>
</dbReference>
<feature type="transmembrane region" description="Helical" evidence="12">
    <location>
        <begin position="991"/>
        <end position="1012"/>
    </location>
</feature>
<dbReference type="Proteomes" id="UP000475862">
    <property type="component" value="Unassembled WGS sequence"/>
</dbReference>
<feature type="transmembrane region" description="Helical" evidence="12">
    <location>
        <begin position="780"/>
        <end position="796"/>
    </location>
</feature>
<feature type="transmembrane region" description="Helical" evidence="12">
    <location>
        <begin position="1018"/>
        <end position="1044"/>
    </location>
</feature>
<dbReference type="InterPro" id="IPR000483">
    <property type="entry name" value="Cys-rich_flank_reg_C"/>
</dbReference>
<evidence type="ECO:0000256" key="7">
    <source>
        <dbReference type="ARBA" id="ARBA00022989"/>
    </source>
</evidence>
<reference evidence="16 17" key="1">
    <citation type="submission" date="2019-08" db="EMBL/GenBank/DDBJ databases">
        <title>The genome of the soybean aphid Biotype 1, its phylome, world population structure and adaptation to the North American continent.</title>
        <authorList>
            <person name="Giordano R."/>
            <person name="Donthu R.K."/>
            <person name="Hernandez A.G."/>
            <person name="Wright C.L."/>
            <person name="Zimin A.V."/>
        </authorList>
    </citation>
    <scope>NUCLEOTIDE SEQUENCE [LARGE SCALE GENOMIC DNA]</scope>
    <source>
        <tissue evidence="16">Whole aphids</tissue>
    </source>
</reference>
<evidence type="ECO:0000256" key="1">
    <source>
        <dbReference type="ARBA" id="ARBA00004141"/>
    </source>
</evidence>
<dbReference type="InterPro" id="IPR003591">
    <property type="entry name" value="Leu-rich_rpt_typical-subtyp"/>
</dbReference>
<evidence type="ECO:0000256" key="13">
    <source>
        <dbReference type="SAM" id="SignalP"/>
    </source>
</evidence>
<sequence>MYASSWLWALWLLLVGVVAAQKSADAVTATSVDVAACPERCVCPKRRVGDKFSKVKCGGLDKPVMYLSEIPLVQLSNFTGVTFLDLSSNVIAALPTNAIPIQTLQKLDLTKNLISIIQDGAFRGTPNLKILTLTDNKLRNISQGMFEGLFSLEQLKINKNMIAQIPGNTFTFLVHLIRLDISDNPLVCDCEISGFLEWVKKKVKLGPKSECHEPTSLKDTSIKNLRLDMLNCVRPKSNTPPAIEIIPNSNLILFEGDSIELLCRAIGTDALEGIILAWNTNALNTNASIIVTDGDFENTGLIQSNLSIAKLNTNHTGKYECKLNSSSGTRIQSISLTVISNKTKFCGVEESKDNKGTYYWTRTVSDVITVKQCQANEEVEPLARGTVSRHCNLNGIWEVPDTLDCPYTSPTTRIFYTQSKTNVTHKDSSETARQLFNYTRDHFNEIRDNLDISFIADIVDDYLDVIRNEKSLAPIVVDLISLMAELPRELLLAAQKNDKSTSRLVNALETSLEFASPLNSRWVKLKKIFKSIAMEQFIISKENFNGLICIWGRDQDSPTTMNSLMCHVYNNDSLFQNKIIEASIKVPHSLFMSDSKKDLLSNEIKLVFIVYEDGKMFPEPMITAEDNVTLLPTEIKSCILVTKLVGVEMDVVPEPLILTLRQPENYDHYLTMRPSPSWWNPLSGLWDINPNTSCQLSRITGGMLEYTCNRFGYFALTMSPTLVHNILPPPKNITAKKKTKLFAHTSIYIGTFAGSTFLLFSVTLYIVLNSNIQMAKKLKHSLPNTWFAMAMFYLIYCNGIHRIENPRTCQIIGLLIQFFSLAPLFWMTVTIKVLCKRVHKPFLPAGTPSDDGGGMNIPHEDVMVKKPLLGIYMVGWGIPMLLCGMSSAVNLPGYGGHEGDYCFLKPGPAFGFILSVALVVIIGIFFLSLIISCVANDLDSNVQLSEGTQATDLELLDQTNSMVEHNSCRSLTTPSSKVEDPEQSPVVQLRFFNGTLLGYLLTVAMTYFNVAVMHSPTIQLWLGVWFACFSIFQNFLIMWFYIFVRNDVQNAFIELKEHRWGRKKVVDSVRAPSIRTDSFQSVRPKSNSEVVSLQSFRSPQLQLVMMRHQLNTERQIDYYNPHQITVAKRFFKKQRRKQNNLPRRPPLTSPELTDNGAYYCQNGKTNNLRLELKQNGVFSDSAITDHEYVEVDGRTQYQHKYIQPRDYSTEEFVTSQMSGASCEGISDSVTDCGRNISEKETCSSPHVIVSDCSSANPLNHTYETITPKKERWTDANKRKKDLRKSHKASGYTLARTNKSDSDENDETCV</sequence>
<dbReference type="Gene3D" id="1.20.1070.10">
    <property type="entry name" value="Rhodopsin 7-helix transmembrane proteins"/>
    <property type="match status" value="1"/>
</dbReference>
<dbReference type="InterPro" id="IPR000832">
    <property type="entry name" value="GPCR_2_secretin-like"/>
</dbReference>
<dbReference type="SMART" id="SM00369">
    <property type="entry name" value="LRR_TYP"/>
    <property type="match status" value="4"/>
</dbReference>
<feature type="domain" description="G-protein coupled receptors family 2 profile 2" evidence="14">
    <location>
        <begin position="743"/>
        <end position="1045"/>
    </location>
</feature>
<feature type="domain" description="Ig-like" evidence="15">
    <location>
        <begin position="241"/>
        <end position="337"/>
    </location>
</feature>
<dbReference type="GO" id="GO:0004930">
    <property type="term" value="F:G protein-coupled receptor activity"/>
    <property type="evidence" value="ECO:0007669"/>
    <property type="project" value="InterPro"/>
</dbReference>
<feature type="transmembrane region" description="Helical" evidence="12">
    <location>
        <begin position="909"/>
        <end position="935"/>
    </location>
</feature>
<keyword evidence="5 13" id="KW-0732">Signal</keyword>
<dbReference type="SMART" id="SM00409">
    <property type="entry name" value="IG"/>
    <property type="match status" value="1"/>
</dbReference>
<evidence type="ECO:0000256" key="4">
    <source>
        <dbReference type="ARBA" id="ARBA00022692"/>
    </source>
</evidence>
<dbReference type="SUPFAM" id="SSF48726">
    <property type="entry name" value="Immunoglobulin"/>
    <property type="match status" value="1"/>
</dbReference>
<dbReference type="InterPro" id="IPR003599">
    <property type="entry name" value="Ig_sub"/>
</dbReference>
<dbReference type="Gene3D" id="3.80.10.10">
    <property type="entry name" value="Ribonuclease Inhibitor"/>
    <property type="match status" value="1"/>
</dbReference>
<dbReference type="InterPro" id="IPR032675">
    <property type="entry name" value="LRR_dom_sf"/>
</dbReference>
<dbReference type="InterPro" id="IPR001611">
    <property type="entry name" value="Leu-rich_rpt"/>
</dbReference>
<dbReference type="InterPro" id="IPR007110">
    <property type="entry name" value="Ig-like_dom"/>
</dbReference>
<evidence type="ECO:0000256" key="11">
    <source>
        <dbReference type="SAM" id="MobiDB-lite"/>
    </source>
</evidence>
<keyword evidence="6" id="KW-0677">Repeat</keyword>
<evidence type="ECO:0000256" key="6">
    <source>
        <dbReference type="ARBA" id="ARBA00022737"/>
    </source>
</evidence>
<dbReference type="InterPro" id="IPR051963">
    <property type="entry name" value="Adhesion_GPCR_A"/>
</dbReference>
<dbReference type="EMBL" id="VYZN01000054">
    <property type="protein sequence ID" value="KAE9527066.1"/>
    <property type="molecule type" value="Genomic_DNA"/>
</dbReference>
<dbReference type="PROSITE" id="PS50261">
    <property type="entry name" value="G_PROTEIN_RECEP_F2_4"/>
    <property type="match status" value="1"/>
</dbReference>
<comment type="similarity">
    <text evidence="2">Belongs to the G-protein coupled receptor 2 family. Adhesion G-protein coupled receptor (ADGR) subfamily.</text>
</comment>
<dbReference type="PANTHER" id="PTHR45930:SF4">
    <property type="entry name" value="ADHESION G PROTEIN-COUPLED RECEPTOR A3"/>
    <property type="match status" value="1"/>
</dbReference>
<keyword evidence="17" id="KW-1185">Reference proteome</keyword>
<dbReference type="GO" id="GO:0005886">
    <property type="term" value="C:plasma membrane"/>
    <property type="evidence" value="ECO:0007669"/>
    <property type="project" value="TreeGrafter"/>
</dbReference>
<dbReference type="Gene3D" id="2.60.40.10">
    <property type="entry name" value="Immunoglobulins"/>
    <property type="match status" value="1"/>
</dbReference>
<evidence type="ECO:0000256" key="9">
    <source>
        <dbReference type="ARBA" id="ARBA00023157"/>
    </source>
</evidence>
<name>A0A6G0T7Q6_APHGL</name>
<evidence type="ECO:0000256" key="3">
    <source>
        <dbReference type="ARBA" id="ARBA00022614"/>
    </source>
</evidence>
<organism evidence="16 17">
    <name type="scientific">Aphis glycines</name>
    <name type="common">Soybean aphid</name>
    <dbReference type="NCBI Taxonomy" id="307491"/>
    <lineage>
        <taxon>Eukaryota</taxon>
        <taxon>Metazoa</taxon>
        <taxon>Ecdysozoa</taxon>
        <taxon>Arthropoda</taxon>
        <taxon>Hexapoda</taxon>
        <taxon>Insecta</taxon>
        <taxon>Pterygota</taxon>
        <taxon>Neoptera</taxon>
        <taxon>Paraneoptera</taxon>
        <taxon>Hemiptera</taxon>
        <taxon>Sternorrhyncha</taxon>
        <taxon>Aphidomorpha</taxon>
        <taxon>Aphidoidea</taxon>
        <taxon>Aphididae</taxon>
        <taxon>Aphidini</taxon>
        <taxon>Aphis</taxon>
        <taxon>Aphis</taxon>
    </lineage>
</organism>
<keyword evidence="7 12" id="KW-1133">Transmembrane helix</keyword>
<dbReference type="InterPro" id="IPR058808">
    <property type="entry name" value="GAIN_ADGRA2/3"/>
</dbReference>
<evidence type="ECO:0000259" key="14">
    <source>
        <dbReference type="PROSITE" id="PS50261"/>
    </source>
</evidence>
<dbReference type="InterPro" id="IPR017981">
    <property type="entry name" value="GPCR_2-like_7TM"/>
</dbReference>
<evidence type="ECO:0000313" key="16">
    <source>
        <dbReference type="EMBL" id="KAE9527066.1"/>
    </source>
</evidence>
<feature type="chain" id="PRO_5026296510" description="G-protein coupled receptors family 2 profile 2 domain-containing protein" evidence="13">
    <location>
        <begin position="21"/>
        <end position="1309"/>
    </location>
</feature>
<feature type="signal peptide" evidence="13">
    <location>
        <begin position="1"/>
        <end position="20"/>
    </location>
</feature>
<feature type="region of interest" description="Disordered" evidence="11">
    <location>
        <begin position="1134"/>
        <end position="1155"/>
    </location>
</feature>
<dbReference type="Pfam" id="PF26588">
    <property type="entry name" value="GAIN_ADGRA3"/>
    <property type="match status" value="1"/>
</dbReference>
<keyword evidence="4 12" id="KW-0812">Transmembrane</keyword>
<evidence type="ECO:0008006" key="18">
    <source>
        <dbReference type="Google" id="ProtNLM"/>
    </source>
</evidence>
<evidence type="ECO:0000256" key="8">
    <source>
        <dbReference type="ARBA" id="ARBA00023136"/>
    </source>
</evidence>
<feature type="transmembrane region" description="Helical" evidence="12">
    <location>
        <begin position="747"/>
        <end position="768"/>
    </location>
</feature>
<dbReference type="OrthoDB" id="10031018at2759"/>
<gene>
    <name evidence="16" type="ORF">AGLY_013714</name>
</gene>
<dbReference type="SMART" id="SM00082">
    <property type="entry name" value="LRRCT"/>
    <property type="match status" value="1"/>
</dbReference>
<evidence type="ECO:0000256" key="12">
    <source>
        <dbReference type="SAM" id="Phobius"/>
    </source>
</evidence>
<comment type="subcellular location">
    <subcellularLocation>
        <location evidence="1">Membrane</location>
        <topology evidence="1">Multi-pass membrane protein</topology>
    </subcellularLocation>
</comment>
<dbReference type="PROSITE" id="PS50835">
    <property type="entry name" value="IG_LIKE"/>
    <property type="match status" value="1"/>
</dbReference>
<feature type="transmembrane region" description="Helical" evidence="12">
    <location>
        <begin position="869"/>
        <end position="889"/>
    </location>
</feature>
<evidence type="ECO:0000256" key="10">
    <source>
        <dbReference type="ARBA" id="ARBA00023170"/>
    </source>
</evidence>
<evidence type="ECO:0000259" key="15">
    <source>
        <dbReference type="PROSITE" id="PS50835"/>
    </source>
</evidence>
<dbReference type="GO" id="GO:0007166">
    <property type="term" value="P:cell surface receptor signaling pathway"/>
    <property type="evidence" value="ECO:0007669"/>
    <property type="project" value="InterPro"/>
</dbReference>
<keyword evidence="8 12" id="KW-0472">Membrane</keyword>
<dbReference type="SUPFAM" id="SSF52058">
    <property type="entry name" value="L domain-like"/>
    <property type="match status" value="1"/>
</dbReference>
<evidence type="ECO:0000256" key="5">
    <source>
        <dbReference type="ARBA" id="ARBA00022729"/>
    </source>
</evidence>
<dbReference type="PANTHER" id="PTHR45930">
    <property type="entry name" value="G-PROTEIN COUPLED RECEPTOR 124-LIKE PROTEIN"/>
    <property type="match status" value="1"/>
</dbReference>
<keyword evidence="3" id="KW-0433">Leucine-rich repeat</keyword>
<evidence type="ECO:0000313" key="17">
    <source>
        <dbReference type="Proteomes" id="UP000475862"/>
    </source>
</evidence>
<feature type="transmembrane region" description="Helical" evidence="12">
    <location>
        <begin position="811"/>
        <end position="834"/>
    </location>
</feature>
<dbReference type="Pfam" id="PF00002">
    <property type="entry name" value="7tm_2"/>
    <property type="match status" value="1"/>
</dbReference>
<feature type="region of interest" description="Disordered" evidence="11">
    <location>
        <begin position="1273"/>
        <end position="1309"/>
    </location>
</feature>
<keyword evidence="10" id="KW-0675">Receptor</keyword>
<keyword evidence="9" id="KW-1015">Disulfide bond</keyword>
<protein>
    <recommendedName>
        <fullName evidence="18">G-protein coupled receptors family 2 profile 2 domain-containing protein</fullName>
    </recommendedName>
</protein>
<feature type="compositionally biased region" description="Basic residues" evidence="11">
    <location>
        <begin position="1277"/>
        <end position="1287"/>
    </location>
</feature>
<accession>A0A6G0T7Q6</accession>
<proteinExistence type="inferred from homology"/>
<evidence type="ECO:0000256" key="2">
    <source>
        <dbReference type="ARBA" id="ARBA00007343"/>
    </source>
</evidence>
<dbReference type="Pfam" id="PF13855">
    <property type="entry name" value="LRR_8"/>
    <property type="match status" value="1"/>
</dbReference>
<dbReference type="InterPro" id="IPR013783">
    <property type="entry name" value="Ig-like_fold"/>
</dbReference>
<comment type="caution">
    <text evidence="16">The sequence shown here is derived from an EMBL/GenBank/DDBJ whole genome shotgun (WGS) entry which is preliminary data.</text>
</comment>